<keyword evidence="3" id="KW-1185">Reference proteome</keyword>
<keyword evidence="1" id="KW-0472">Membrane</keyword>
<evidence type="ECO:0000256" key="1">
    <source>
        <dbReference type="SAM" id="Phobius"/>
    </source>
</evidence>
<gene>
    <name evidence="2" type="ORF">W5A_08377</name>
</gene>
<dbReference type="eggNOG" id="COG5456">
    <property type="taxonomic scope" value="Bacteria"/>
</dbReference>
<sequence length="150" mass="17553">MGMKINWGTAIVLAFIAFIGFIVTLVVQMTTNEKYDYDMVTEEYYKKELTFQDQLDKQVLTNDRKMAPNILISENGIDIQFPGNLNEKNIKGTVFLYRPSNKQLDFEVPISLSTSHLLIPKNRLLDGRWNIEINFTYNNESFLTKKEIWF</sequence>
<dbReference type="EMBL" id="AJJU01000010">
    <property type="protein sequence ID" value="EID74532.1"/>
    <property type="molecule type" value="Genomic_DNA"/>
</dbReference>
<dbReference type="PATRIC" id="fig|946077.3.peg.1698"/>
<dbReference type="Proteomes" id="UP000005938">
    <property type="component" value="Unassembled WGS sequence"/>
</dbReference>
<evidence type="ECO:0008006" key="4">
    <source>
        <dbReference type="Google" id="ProtNLM"/>
    </source>
</evidence>
<organism evidence="2 3">
    <name type="scientific">Imtechella halotolerans K1</name>
    <dbReference type="NCBI Taxonomy" id="946077"/>
    <lineage>
        <taxon>Bacteria</taxon>
        <taxon>Pseudomonadati</taxon>
        <taxon>Bacteroidota</taxon>
        <taxon>Flavobacteriia</taxon>
        <taxon>Flavobacteriales</taxon>
        <taxon>Flavobacteriaceae</taxon>
        <taxon>Imtechella</taxon>
    </lineage>
</organism>
<reference evidence="2 3" key="1">
    <citation type="journal article" date="2012" name="J. Bacteriol.">
        <title>Genome Sequence of the Halotolerant Bacterium Imtechella halotolerans K1T.</title>
        <authorList>
            <person name="Kumar S."/>
            <person name="Vikram S."/>
            <person name="Subramanian S."/>
            <person name="Raghava G.P."/>
            <person name="Pinnaka A.K."/>
        </authorList>
    </citation>
    <scope>NUCLEOTIDE SEQUENCE [LARGE SCALE GENOMIC DNA]</scope>
    <source>
        <strain evidence="2 3">K1</strain>
    </source>
</reference>
<dbReference type="STRING" id="946077.W5A_08377"/>
<evidence type="ECO:0000313" key="3">
    <source>
        <dbReference type="Proteomes" id="UP000005938"/>
    </source>
</evidence>
<dbReference type="AlphaFoldDB" id="I0WDR6"/>
<proteinExistence type="predicted"/>
<keyword evidence="1" id="KW-0812">Transmembrane</keyword>
<name>I0WDR6_9FLAO</name>
<comment type="caution">
    <text evidence="2">The sequence shown here is derived from an EMBL/GenBank/DDBJ whole genome shotgun (WGS) entry which is preliminary data.</text>
</comment>
<accession>I0WDR6</accession>
<dbReference type="InterPro" id="IPR008620">
    <property type="entry name" value="FixH"/>
</dbReference>
<protein>
    <recommendedName>
        <fullName evidence="4">Cytochrome cbb3 oxidase maturation protein CcoH</fullName>
    </recommendedName>
</protein>
<dbReference type="Pfam" id="PF05751">
    <property type="entry name" value="FixH"/>
    <property type="match status" value="1"/>
</dbReference>
<feature type="transmembrane region" description="Helical" evidence="1">
    <location>
        <begin position="6"/>
        <end position="27"/>
    </location>
</feature>
<evidence type="ECO:0000313" key="2">
    <source>
        <dbReference type="EMBL" id="EID74532.1"/>
    </source>
</evidence>
<keyword evidence="1" id="KW-1133">Transmembrane helix</keyword>